<sequence length="202" mass="22498">MKNSRVQKMVAMSMFAAIGLVLQFIAVPIMPAFDFLKIDFSDIPIMISMFLFGPMAGIATAVIRSVLHLLLTGFSPANMVGDVASIFASVLFTLPMFYFFNKGSHKMRNKVIGTVSGILALTIFMSIANYFVITPLYLFFFGMNTTQFLGMPLINYVLIGIVPFNLIKGSVVSIVFLFLHAKLLPWLAKKQHQLERPTTITK</sequence>
<protein>
    <recommendedName>
        <fullName evidence="8">Riboflavin transporter</fullName>
    </recommendedName>
</protein>
<feature type="transmembrane region" description="Helical" evidence="9">
    <location>
        <begin position="153"/>
        <end position="179"/>
    </location>
</feature>
<feature type="transmembrane region" description="Helical" evidence="9">
    <location>
        <begin position="45"/>
        <end position="67"/>
    </location>
</feature>
<dbReference type="PATRIC" id="fig|1158610.3.peg.2056"/>
<evidence type="ECO:0000256" key="2">
    <source>
        <dbReference type="ARBA" id="ARBA00005540"/>
    </source>
</evidence>
<dbReference type="GO" id="GO:0005886">
    <property type="term" value="C:plasma membrane"/>
    <property type="evidence" value="ECO:0007669"/>
    <property type="project" value="UniProtKB-SubCell"/>
</dbReference>
<comment type="caution">
    <text evidence="10">The sequence shown here is derived from an EMBL/GenBank/DDBJ whole genome shotgun (WGS) entry which is preliminary data.</text>
</comment>
<evidence type="ECO:0000256" key="3">
    <source>
        <dbReference type="ARBA" id="ARBA00022448"/>
    </source>
</evidence>
<dbReference type="Pfam" id="PF12822">
    <property type="entry name" value="ECF_trnsprt"/>
    <property type="match status" value="1"/>
</dbReference>
<dbReference type="EMBL" id="AJAT01000016">
    <property type="protein sequence ID" value="EOL43083.1"/>
    <property type="molecule type" value="Genomic_DNA"/>
</dbReference>
<keyword evidence="7 8" id="KW-0472">Membrane</keyword>
<evidence type="ECO:0000256" key="6">
    <source>
        <dbReference type="ARBA" id="ARBA00022989"/>
    </source>
</evidence>
<name>R3TPS6_9ENTE</name>
<dbReference type="InterPro" id="IPR025720">
    <property type="entry name" value="RibU"/>
</dbReference>
<feature type="transmembrane region" description="Helical" evidence="9">
    <location>
        <begin position="12"/>
        <end position="33"/>
    </location>
</feature>
<feature type="transmembrane region" description="Helical" evidence="9">
    <location>
        <begin position="79"/>
        <end position="99"/>
    </location>
</feature>
<keyword evidence="6 9" id="KW-1133">Transmembrane helix</keyword>
<evidence type="ECO:0000256" key="1">
    <source>
        <dbReference type="ARBA" id="ARBA00004651"/>
    </source>
</evidence>
<keyword evidence="3 8" id="KW-0813">Transport</keyword>
<dbReference type="RefSeq" id="WP_010768722.1">
    <property type="nucleotide sequence ID" value="NZ_ASWE01000002.1"/>
</dbReference>
<reference evidence="10 11" key="1">
    <citation type="submission" date="2013-02" db="EMBL/GenBank/DDBJ databases">
        <title>The Genome Sequence of Enterococcus phoeniculicola BAA-412.</title>
        <authorList>
            <consortium name="The Broad Institute Genome Sequencing Platform"/>
            <consortium name="The Broad Institute Genome Sequencing Center for Infectious Disease"/>
            <person name="Earl A.M."/>
            <person name="Gilmore M.S."/>
            <person name="Lebreton F."/>
            <person name="Walker B."/>
            <person name="Young S.K."/>
            <person name="Zeng Q."/>
            <person name="Gargeya S."/>
            <person name="Fitzgerald M."/>
            <person name="Haas B."/>
            <person name="Abouelleil A."/>
            <person name="Alvarado L."/>
            <person name="Arachchi H.M."/>
            <person name="Berlin A.M."/>
            <person name="Chapman S.B."/>
            <person name="Dewar J."/>
            <person name="Goldberg J."/>
            <person name="Griggs A."/>
            <person name="Gujja S."/>
            <person name="Hansen M."/>
            <person name="Howarth C."/>
            <person name="Imamovic A."/>
            <person name="Larimer J."/>
            <person name="McCowan C."/>
            <person name="Murphy C."/>
            <person name="Neiman D."/>
            <person name="Pearson M."/>
            <person name="Priest M."/>
            <person name="Roberts A."/>
            <person name="Saif S."/>
            <person name="Shea T."/>
            <person name="Sisk P."/>
            <person name="Sykes S."/>
            <person name="Wortman J."/>
            <person name="Nusbaum C."/>
            <person name="Birren B."/>
        </authorList>
    </citation>
    <scope>NUCLEOTIDE SEQUENCE [LARGE SCALE GENOMIC DNA]</scope>
    <source>
        <strain evidence="10 11">ATCC BAA-412</strain>
    </source>
</reference>
<evidence type="ECO:0000313" key="10">
    <source>
        <dbReference type="EMBL" id="EOL43083.1"/>
    </source>
</evidence>
<evidence type="ECO:0000256" key="4">
    <source>
        <dbReference type="ARBA" id="ARBA00022475"/>
    </source>
</evidence>
<dbReference type="PANTHER" id="PTHR38438:SF1">
    <property type="entry name" value="RIBOFLAVIN TRANSPORTER RIBU"/>
    <property type="match status" value="1"/>
</dbReference>
<dbReference type="Proteomes" id="UP000013785">
    <property type="component" value="Unassembled WGS sequence"/>
</dbReference>
<dbReference type="GO" id="GO:0032217">
    <property type="term" value="F:riboflavin transmembrane transporter activity"/>
    <property type="evidence" value="ECO:0007669"/>
    <property type="project" value="UniProtKB-UniRule"/>
</dbReference>
<dbReference type="InterPro" id="IPR024529">
    <property type="entry name" value="ECF_trnsprt_substrate-spec"/>
</dbReference>
<organism evidence="10 11">
    <name type="scientific">Enterococcus phoeniculicola ATCC BAA-412</name>
    <dbReference type="NCBI Taxonomy" id="1158610"/>
    <lineage>
        <taxon>Bacteria</taxon>
        <taxon>Bacillati</taxon>
        <taxon>Bacillota</taxon>
        <taxon>Bacilli</taxon>
        <taxon>Lactobacillales</taxon>
        <taxon>Enterococcaceae</taxon>
        <taxon>Enterococcus</taxon>
    </lineage>
</organism>
<dbReference type="HOGENOM" id="CLU_086673_2_2_9"/>
<comment type="function">
    <text evidence="8">Probably a riboflavin-binding protein that interacts with the energy-coupling factor (ECF) ABC-transporter complex.</text>
</comment>
<dbReference type="OrthoDB" id="9809216at2"/>
<proteinExistence type="inferred from homology"/>
<keyword evidence="5 9" id="KW-0812">Transmembrane</keyword>
<evidence type="ECO:0000256" key="9">
    <source>
        <dbReference type="SAM" id="Phobius"/>
    </source>
</evidence>
<evidence type="ECO:0000256" key="7">
    <source>
        <dbReference type="ARBA" id="ARBA00023136"/>
    </source>
</evidence>
<dbReference type="eggNOG" id="COG3601">
    <property type="taxonomic scope" value="Bacteria"/>
</dbReference>
<dbReference type="AlphaFoldDB" id="R3TPS6"/>
<keyword evidence="4 8" id="KW-1003">Cell membrane</keyword>
<dbReference type="STRING" id="154621.RV11_GL003099"/>
<gene>
    <name evidence="10" type="ORF">UC3_02060</name>
</gene>
<comment type="similarity">
    <text evidence="2 8">Belongs to the prokaryotic riboflavin transporter (P-RFT) (TC 2.A.87) family.</text>
</comment>
<comment type="subcellular location">
    <subcellularLocation>
        <location evidence="1">Cell membrane</location>
        <topology evidence="1">Multi-pass membrane protein</topology>
    </subcellularLocation>
</comment>
<dbReference type="PANTHER" id="PTHR38438">
    <property type="entry name" value="RIBOFLAVIN TRANSPORTER RIBU"/>
    <property type="match status" value="1"/>
</dbReference>
<evidence type="ECO:0000256" key="8">
    <source>
        <dbReference type="PIRNR" id="PIRNR037778"/>
    </source>
</evidence>
<evidence type="ECO:0000256" key="5">
    <source>
        <dbReference type="ARBA" id="ARBA00022692"/>
    </source>
</evidence>
<dbReference type="PIRSF" id="PIRSF037778">
    <property type="entry name" value="UCP037778_transp_RibU"/>
    <property type="match status" value="1"/>
</dbReference>
<feature type="transmembrane region" description="Helical" evidence="9">
    <location>
        <begin position="111"/>
        <end position="133"/>
    </location>
</feature>
<accession>R3TPS6</accession>
<evidence type="ECO:0000313" key="11">
    <source>
        <dbReference type="Proteomes" id="UP000013785"/>
    </source>
</evidence>
<keyword evidence="11" id="KW-1185">Reference proteome</keyword>
<dbReference type="Gene3D" id="1.10.1760.20">
    <property type="match status" value="1"/>
</dbReference>